<dbReference type="AlphaFoldDB" id="A0A8B2NSW5"/>
<dbReference type="EMBL" id="QHHQ01000003">
    <property type="protein sequence ID" value="RAI01139.1"/>
    <property type="molecule type" value="Genomic_DNA"/>
</dbReference>
<accession>A0A8B2NSW5</accession>
<gene>
    <name evidence="2" type="ORF">DLJ53_18150</name>
</gene>
<comment type="caution">
    <text evidence="2">The sequence shown here is derived from an EMBL/GenBank/DDBJ whole genome shotgun (WGS) entry which is preliminary data.</text>
</comment>
<proteinExistence type="predicted"/>
<feature type="compositionally biased region" description="Basic and acidic residues" evidence="1">
    <location>
        <begin position="305"/>
        <end position="327"/>
    </location>
</feature>
<sequence length="356" mass="39854">MAELPAMPLFTDAYLGDTGHLTTIEHGAYLLLLMTMWRQGGSLTSDDKKLARIARMTPGQWARVRDTIMEFFHDEDGEIRQGRLTDTLNAVRQKSKSQSENARAKWRKNKASAYATAEPSQCQPDASKTKTKSSSSTKRKKEGADAPPFSDFWERSRETWKTLNAPAGGKAEAENAWKKLSNRERWVAFLVLDFYAASIRAQRTATFALNPKHVCRYLSHRLFREWEDQCTDDDDEAEERSADGRHDSVEHHATSPEPARREAGGDDHLGGLFPDGPPVHRADGRGDHAGRGDPVAATSDGGLAEVHHLDRWRRERQMPPDYRGADVPRRAAVAGELPDAMAGPIHGQPPRQSRFH</sequence>
<dbReference type="Proteomes" id="UP000249590">
    <property type="component" value="Unassembled WGS sequence"/>
</dbReference>
<feature type="region of interest" description="Disordered" evidence="1">
    <location>
        <begin position="90"/>
        <end position="150"/>
    </location>
</feature>
<name>A0A8B2NSW5_9HYPH</name>
<keyword evidence="3" id="KW-1185">Reference proteome</keyword>
<dbReference type="Pfam" id="PF07120">
    <property type="entry name" value="DUF1376"/>
    <property type="match status" value="1"/>
</dbReference>
<dbReference type="InterPro" id="IPR010781">
    <property type="entry name" value="DUF1376"/>
</dbReference>
<evidence type="ECO:0008006" key="4">
    <source>
        <dbReference type="Google" id="ProtNLM"/>
    </source>
</evidence>
<dbReference type="OrthoDB" id="8076130at2"/>
<feature type="compositionally biased region" description="Basic and acidic residues" evidence="1">
    <location>
        <begin position="239"/>
        <end position="269"/>
    </location>
</feature>
<organism evidence="2 3">
    <name type="scientific">Acuticoccus sediminis</name>
    <dbReference type="NCBI Taxonomy" id="2184697"/>
    <lineage>
        <taxon>Bacteria</taxon>
        <taxon>Pseudomonadati</taxon>
        <taxon>Pseudomonadota</taxon>
        <taxon>Alphaproteobacteria</taxon>
        <taxon>Hyphomicrobiales</taxon>
        <taxon>Amorphaceae</taxon>
        <taxon>Acuticoccus</taxon>
    </lineage>
</organism>
<feature type="compositionally biased region" description="Basic and acidic residues" evidence="1">
    <location>
        <begin position="278"/>
        <end position="291"/>
    </location>
</feature>
<reference evidence="2 3" key="1">
    <citation type="submission" date="2018-05" db="EMBL/GenBank/DDBJ databases">
        <title>Acuticoccus sediminis sp. nov., isolated from deep-sea sediment of Indian Ocean.</title>
        <authorList>
            <person name="Liu X."/>
            <person name="Lai Q."/>
            <person name="Du Y."/>
            <person name="Sun F."/>
            <person name="Zhang X."/>
            <person name="Wang S."/>
            <person name="Shao Z."/>
        </authorList>
    </citation>
    <scope>NUCLEOTIDE SEQUENCE [LARGE SCALE GENOMIC DNA]</scope>
    <source>
        <strain evidence="2 3">PTG4-2</strain>
    </source>
</reference>
<feature type="region of interest" description="Disordered" evidence="1">
    <location>
        <begin position="233"/>
        <end position="327"/>
    </location>
</feature>
<evidence type="ECO:0000313" key="3">
    <source>
        <dbReference type="Proteomes" id="UP000249590"/>
    </source>
</evidence>
<evidence type="ECO:0000256" key="1">
    <source>
        <dbReference type="SAM" id="MobiDB-lite"/>
    </source>
</evidence>
<feature type="compositionally biased region" description="Polar residues" evidence="1">
    <location>
        <begin position="90"/>
        <end position="101"/>
    </location>
</feature>
<evidence type="ECO:0000313" key="2">
    <source>
        <dbReference type="EMBL" id="RAI01139.1"/>
    </source>
</evidence>
<protein>
    <recommendedName>
        <fullName evidence="4">DUF1376 domain-containing protein</fullName>
    </recommendedName>
</protein>